<dbReference type="EMBL" id="JH992986">
    <property type="protein sequence ID" value="EKX48298.1"/>
    <property type="molecule type" value="Genomic_DNA"/>
</dbReference>
<organism evidence="10">
    <name type="scientific">Guillardia theta (strain CCMP2712)</name>
    <name type="common">Cryptophyte</name>
    <dbReference type="NCBI Taxonomy" id="905079"/>
    <lineage>
        <taxon>Eukaryota</taxon>
        <taxon>Cryptophyceae</taxon>
        <taxon>Pyrenomonadales</taxon>
        <taxon>Geminigeraceae</taxon>
        <taxon>Guillardia</taxon>
    </lineage>
</organism>
<keyword evidence="7" id="KW-0175">Coiled coil</keyword>
<evidence type="ECO:0000256" key="4">
    <source>
        <dbReference type="ARBA" id="ARBA00023125"/>
    </source>
</evidence>
<gene>
    <name evidence="10" type="ORF">GUITHDRAFT_162446</name>
</gene>
<dbReference type="PANTHER" id="PTHR47416:SF8">
    <property type="entry name" value="BASIC-LEUCINE ZIPPER TRANSCRIPTION FACTOR E-RELATED"/>
    <property type="match status" value="1"/>
</dbReference>
<proteinExistence type="inferred from homology"/>
<dbReference type="SMART" id="SM00338">
    <property type="entry name" value="BRLZ"/>
    <property type="match status" value="1"/>
</dbReference>
<evidence type="ECO:0000313" key="10">
    <source>
        <dbReference type="EMBL" id="EKX48298.1"/>
    </source>
</evidence>
<dbReference type="GeneID" id="17304908"/>
<evidence type="ECO:0000256" key="8">
    <source>
        <dbReference type="SAM" id="MobiDB-lite"/>
    </source>
</evidence>
<name>L1JIG3_GUITC</name>
<evidence type="ECO:0000259" key="9">
    <source>
        <dbReference type="PROSITE" id="PS50217"/>
    </source>
</evidence>
<dbReference type="OrthoDB" id="674948at2759"/>
<feature type="compositionally biased region" description="Basic and acidic residues" evidence="8">
    <location>
        <begin position="1"/>
        <end position="15"/>
    </location>
</feature>
<evidence type="ECO:0000313" key="11">
    <source>
        <dbReference type="EnsemblProtists" id="EKX48298"/>
    </source>
</evidence>
<dbReference type="InterPro" id="IPR004827">
    <property type="entry name" value="bZIP"/>
</dbReference>
<dbReference type="KEGG" id="gtt:GUITHDRAFT_162446"/>
<dbReference type="GO" id="GO:0003677">
    <property type="term" value="F:DNA binding"/>
    <property type="evidence" value="ECO:0007669"/>
    <property type="project" value="UniProtKB-KW"/>
</dbReference>
<dbReference type="Pfam" id="PF00170">
    <property type="entry name" value="bZIP_1"/>
    <property type="match status" value="1"/>
</dbReference>
<evidence type="ECO:0000256" key="5">
    <source>
        <dbReference type="ARBA" id="ARBA00023163"/>
    </source>
</evidence>
<evidence type="ECO:0000256" key="1">
    <source>
        <dbReference type="ARBA" id="ARBA00004123"/>
    </source>
</evidence>
<protein>
    <recommendedName>
        <fullName evidence="9">BZIP domain-containing protein</fullName>
    </recommendedName>
</protein>
<evidence type="ECO:0000256" key="3">
    <source>
        <dbReference type="ARBA" id="ARBA00023015"/>
    </source>
</evidence>
<feature type="compositionally biased region" description="Basic and acidic residues" evidence="8">
    <location>
        <begin position="228"/>
        <end position="243"/>
    </location>
</feature>
<dbReference type="SUPFAM" id="SSF57959">
    <property type="entry name" value="Leucine zipper domain"/>
    <property type="match status" value="1"/>
</dbReference>
<comment type="subcellular location">
    <subcellularLocation>
        <location evidence="1">Nucleus</location>
    </subcellularLocation>
</comment>
<dbReference type="GO" id="GO:0005634">
    <property type="term" value="C:nucleus"/>
    <property type="evidence" value="ECO:0007669"/>
    <property type="project" value="UniProtKB-SubCell"/>
</dbReference>
<keyword evidence="4" id="KW-0238">DNA-binding</keyword>
<reference evidence="11" key="3">
    <citation type="submission" date="2016-03" db="UniProtKB">
        <authorList>
            <consortium name="EnsemblProtists"/>
        </authorList>
    </citation>
    <scope>IDENTIFICATION</scope>
</reference>
<dbReference type="AlphaFoldDB" id="L1JIG3"/>
<reference evidence="12" key="2">
    <citation type="submission" date="2012-11" db="EMBL/GenBank/DDBJ databases">
        <authorList>
            <person name="Kuo A."/>
            <person name="Curtis B.A."/>
            <person name="Tanifuji G."/>
            <person name="Burki F."/>
            <person name="Gruber A."/>
            <person name="Irimia M."/>
            <person name="Maruyama S."/>
            <person name="Arias M.C."/>
            <person name="Ball S.G."/>
            <person name="Gile G.H."/>
            <person name="Hirakawa Y."/>
            <person name="Hopkins J.F."/>
            <person name="Rensing S.A."/>
            <person name="Schmutz J."/>
            <person name="Symeonidi A."/>
            <person name="Elias M."/>
            <person name="Eveleigh R.J."/>
            <person name="Herman E.K."/>
            <person name="Klute M.J."/>
            <person name="Nakayama T."/>
            <person name="Obornik M."/>
            <person name="Reyes-Prieto A."/>
            <person name="Armbrust E.V."/>
            <person name="Aves S.J."/>
            <person name="Beiko R.G."/>
            <person name="Coutinho P."/>
            <person name="Dacks J.B."/>
            <person name="Durnford D.G."/>
            <person name="Fast N.M."/>
            <person name="Green B.R."/>
            <person name="Grisdale C."/>
            <person name="Hempe F."/>
            <person name="Henrissat B."/>
            <person name="Hoppner M.P."/>
            <person name="Ishida K.-I."/>
            <person name="Kim E."/>
            <person name="Koreny L."/>
            <person name="Kroth P.G."/>
            <person name="Liu Y."/>
            <person name="Malik S.-B."/>
            <person name="Maier U.G."/>
            <person name="McRose D."/>
            <person name="Mock T."/>
            <person name="Neilson J.A."/>
            <person name="Onodera N.T."/>
            <person name="Poole A.M."/>
            <person name="Pritham E.J."/>
            <person name="Richards T.A."/>
            <person name="Rocap G."/>
            <person name="Roy S.W."/>
            <person name="Sarai C."/>
            <person name="Schaack S."/>
            <person name="Shirato S."/>
            <person name="Slamovits C.H."/>
            <person name="Spencer D.F."/>
            <person name="Suzuki S."/>
            <person name="Worden A.Z."/>
            <person name="Zauner S."/>
            <person name="Barry K."/>
            <person name="Bell C."/>
            <person name="Bharti A.K."/>
            <person name="Crow J.A."/>
            <person name="Grimwood J."/>
            <person name="Kramer R."/>
            <person name="Lindquist E."/>
            <person name="Lucas S."/>
            <person name="Salamov A."/>
            <person name="McFadden G.I."/>
            <person name="Lane C.E."/>
            <person name="Keeling P.J."/>
            <person name="Gray M.W."/>
            <person name="Grigoriev I.V."/>
            <person name="Archibald J.M."/>
        </authorList>
    </citation>
    <scope>NUCLEOTIDE SEQUENCE</scope>
    <source>
        <strain evidence="12">CCMP2712</strain>
    </source>
</reference>
<comment type="similarity">
    <text evidence="2">Belongs to the bZIP family.</text>
</comment>
<dbReference type="PANTHER" id="PTHR47416">
    <property type="entry name" value="BASIC-LEUCINE ZIPPER TRANSCRIPTION FACTOR F-RELATED"/>
    <property type="match status" value="1"/>
</dbReference>
<keyword evidence="5" id="KW-0804">Transcription</keyword>
<keyword evidence="12" id="KW-1185">Reference proteome</keyword>
<evidence type="ECO:0000313" key="12">
    <source>
        <dbReference type="Proteomes" id="UP000011087"/>
    </source>
</evidence>
<dbReference type="STRING" id="905079.L1JIG3"/>
<feature type="coiled-coil region" evidence="7">
    <location>
        <begin position="272"/>
        <end position="313"/>
    </location>
</feature>
<dbReference type="HOGENOM" id="CLU_875638_0_0_1"/>
<evidence type="ECO:0000256" key="2">
    <source>
        <dbReference type="ARBA" id="ARBA00007163"/>
    </source>
</evidence>
<sequence>MAVTRRNENKIKTEPADTAGATKASSAVKVKDEIANDFDTDLVKVCGTEDCDSPIFSTCGSPDDIDESAGSELGDYELSYLHSLYHGDLPDTILPDAVAPPSLGSTSCLTGLPCAKNGGLMNAVSTFGEAESFGYGGRGLVQPDTPPRGGHDSWDSDSSPRCLSPCVPSGPVPKSSLSKASNNNRKRKAGVAESAPSKCARAASVDISEDGNISDAESASNRGTYDGLEIRPEDDPLGLFKKDPATLTPEEQRILKKQRRLLKNRESAQLSRHRKKMHLHSLEKQVDQLKKEKAALASRVQELVDENDRLRKQILLAL</sequence>
<dbReference type="PaxDb" id="55529-EKX48298"/>
<feature type="region of interest" description="Disordered" evidence="8">
    <location>
        <begin position="1"/>
        <end position="26"/>
    </location>
</feature>
<evidence type="ECO:0000256" key="7">
    <source>
        <dbReference type="SAM" id="Coils"/>
    </source>
</evidence>
<dbReference type="Gene3D" id="1.20.5.170">
    <property type="match status" value="1"/>
</dbReference>
<dbReference type="CDD" id="cd14704">
    <property type="entry name" value="bZIP_HY5-like"/>
    <property type="match status" value="1"/>
</dbReference>
<dbReference type="PROSITE" id="PS50217">
    <property type="entry name" value="BZIP"/>
    <property type="match status" value="1"/>
</dbReference>
<dbReference type="EnsemblProtists" id="EKX48298">
    <property type="protein sequence ID" value="EKX48298"/>
    <property type="gene ID" value="GUITHDRAFT_162446"/>
</dbReference>
<keyword evidence="3" id="KW-0805">Transcription regulation</keyword>
<dbReference type="InterPro" id="IPR046347">
    <property type="entry name" value="bZIP_sf"/>
</dbReference>
<dbReference type="GO" id="GO:0003700">
    <property type="term" value="F:DNA-binding transcription factor activity"/>
    <property type="evidence" value="ECO:0007669"/>
    <property type="project" value="InterPro"/>
</dbReference>
<keyword evidence="6" id="KW-0539">Nucleus</keyword>
<reference evidence="10 12" key="1">
    <citation type="journal article" date="2012" name="Nature">
        <title>Algal genomes reveal evolutionary mosaicism and the fate of nucleomorphs.</title>
        <authorList>
            <consortium name="DOE Joint Genome Institute"/>
            <person name="Curtis B.A."/>
            <person name="Tanifuji G."/>
            <person name="Burki F."/>
            <person name="Gruber A."/>
            <person name="Irimia M."/>
            <person name="Maruyama S."/>
            <person name="Arias M.C."/>
            <person name="Ball S.G."/>
            <person name="Gile G.H."/>
            <person name="Hirakawa Y."/>
            <person name="Hopkins J.F."/>
            <person name="Kuo A."/>
            <person name="Rensing S.A."/>
            <person name="Schmutz J."/>
            <person name="Symeonidi A."/>
            <person name="Elias M."/>
            <person name="Eveleigh R.J."/>
            <person name="Herman E.K."/>
            <person name="Klute M.J."/>
            <person name="Nakayama T."/>
            <person name="Obornik M."/>
            <person name="Reyes-Prieto A."/>
            <person name="Armbrust E.V."/>
            <person name="Aves S.J."/>
            <person name="Beiko R.G."/>
            <person name="Coutinho P."/>
            <person name="Dacks J.B."/>
            <person name="Durnford D.G."/>
            <person name="Fast N.M."/>
            <person name="Green B.R."/>
            <person name="Grisdale C.J."/>
            <person name="Hempel F."/>
            <person name="Henrissat B."/>
            <person name="Hoppner M.P."/>
            <person name="Ishida K."/>
            <person name="Kim E."/>
            <person name="Koreny L."/>
            <person name="Kroth P.G."/>
            <person name="Liu Y."/>
            <person name="Malik S.B."/>
            <person name="Maier U.G."/>
            <person name="McRose D."/>
            <person name="Mock T."/>
            <person name="Neilson J.A."/>
            <person name="Onodera N.T."/>
            <person name="Poole A.M."/>
            <person name="Pritham E.J."/>
            <person name="Richards T.A."/>
            <person name="Rocap G."/>
            <person name="Roy S.W."/>
            <person name="Sarai C."/>
            <person name="Schaack S."/>
            <person name="Shirato S."/>
            <person name="Slamovits C.H."/>
            <person name="Spencer D.F."/>
            <person name="Suzuki S."/>
            <person name="Worden A.Z."/>
            <person name="Zauner S."/>
            <person name="Barry K."/>
            <person name="Bell C."/>
            <person name="Bharti A.K."/>
            <person name="Crow J.A."/>
            <person name="Grimwood J."/>
            <person name="Kramer R."/>
            <person name="Lindquist E."/>
            <person name="Lucas S."/>
            <person name="Salamov A."/>
            <person name="McFadden G.I."/>
            <person name="Lane C.E."/>
            <person name="Keeling P.J."/>
            <person name="Gray M.W."/>
            <person name="Grigoriev I.V."/>
            <person name="Archibald J.M."/>
        </authorList>
    </citation>
    <scope>NUCLEOTIDE SEQUENCE</scope>
    <source>
        <strain evidence="10 12">CCMP2712</strain>
    </source>
</reference>
<feature type="domain" description="BZIP" evidence="9">
    <location>
        <begin position="254"/>
        <end position="314"/>
    </location>
</feature>
<dbReference type="Proteomes" id="UP000011087">
    <property type="component" value="Unassembled WGS sequence"/>
</dbReference>
<accession>L1JIG3</accession>
<dbReference type="RefSeq" id="XP_005835278.1">
    <property type="nucleotide sequence ID" value="XM_005835221.1"/>
</dbReference>
<evidence type="ECO:0000256" key="6">
    <source>
        <dbReference type="ARBA" id="ARBA00023242"/>
    </source>
</evidence>
<feature type="region of interest" description="Disordered" evidence="8">
    <location>
        <begin position="137"/>
        <end position="243"/>
    </location>
</feature>